<dbReference type="EMBL" id="CH473952">
    <property type="protein sequence ID" value="EDL82550.1"/>
    <property type="molecule type" value="Genomic_DNA"/>
</dbReference>
<sequence length="82" mass="9244">MISFLGISQKSSNRHILLGSRSPGIWNLLQCASRRTLLLFCLAAELSIGKVVLVLQFFRMEEVRGHGGFLKIQSKSFPLRKL</sequence>
<organism evidence="1 2">
    <name type="scientific">Rattus norvegicus</name>
    <name type="common">Rat</name>
    <dbReference type="NCBI Taxonomy" id="10116"/>
    <lineage>
        <taxon>Eukaryota</taxon>
        <taxon>Metazoa</taxon>
        <taxon>Chordata</taxon>
        <taxon>Craniata</taxon>
        <taxon>Vertebrata</taxon>
        <taxon>Euteleostomi</taxon>
        <taxon>Mammalia</taxon>
        <taxon>Eutheria</taxon>
        <taxon>Euarchontoglires</taxon>
        <taxon>Glires</taxon>
        <taxon>Rodentia</taxon>
        <taxon>Myomorpha</taxon>
        <taxon>Muroidea</taxon>
        <taxon>Muridae</taxon>
        <taxon>Murinae</taxon>
        <taxon>Rattus</taxon>
    </lineage>
</organism>
<reference evidence="2" key="1">
    <citation type="submission" date="2005-09" db="EMBL/GenBank/DDBJ databases">
        <authorList>
            <person name="Mural R.J."/>
            <person name="Li P.W."/>
            <person name="Adams M.D."/>
            <person name="Amanatides P.G."/>
            <person name="Baden-Tillson H."/>
            <person name="Barnstead M."/>
            <person name="Chin S.H."/>
            <person name="Dew I."/>
            <person name="Evans C.A."/>
            <person name="Ferriera S."/>
            <person name="Flanigan M."/>
            <person name="Fosler C."/>
            <person name="Glodek A."/>
            <person name="Gu Z."/>
            <person name="Holt R.A."/>
            <person name="Jennings D."/>
            <person name="Kraft C.L."/>
            <person name="Lu F."/>
            <person name="Nguyen T."/>
            <person name="Nusskern D.R."/>
            <person name="Pfannkoch C.M."/>
            <person name="Sitter C."/>
            <person name="Sutton G.G."/>
            <person name="Venter J.C."/>
            <person name="Wang Z."/>
            <person name="Woodage T."/>
            <person name="Zheng X.H."/>
            <person name="Zhong F."/>
        </authorList>
    </citation>
    <scope>NUCLEOTIDE SEQUENCE [LARGE SCALE GENOMIC DNA]</scope>
    <source>
        <strain>BN</strain>
        <strain evidence="2">Sprague-Dawley</strain>
    </source>
</reference>
<dbReference type="Proteomes" id="UP000234681">
    <property type="component" value="Chromosome 2"/>
</dbReference>
<evidence type="ECO:0000313" key="2">
    <source>
        <dbReference type="Proteomes" id="UP000234681"/>
    </source>
</evidence>
<evidence type="ECO:0000313" key="1">
    <source>
        <dbReference type="EMBL" id="EDL82550.1"/>
    </source>
</evidence>
<proteinExistence type="predicted"/>
<protein>
    <submittedName>
        <fullName evidence="1">RCG63033</fullName>
    </submittedName>
</protein>
<dbReference type="AlphaFoldDB" id="A6HWR4"/>
<accession>A6HWR4</accession>
<gene>
    <name evidence="1" type="ORF">rCG_63033</name>
</gene>
<name>A6HWR4_RAT</name>